<dbReference type="PANTHER" id="PTHR34800">
    <property type="entry name" value="TETRAPYRROLE-BINDING PROTEIN, CHLOROPLASTIC"/>
    <property type="match status" value="1"/>
</dbReference>
<proteinExistence type="predicted"/>
<name>A0A0D5LNI1_MAREN</name>
<dbReference type="Gene3D" id="1.10.10.1770">
    <property type="entry name" value="Gun4-like"/>
    <property type="match status" value="1"/>
</dbReference>
<organism evidence="2 3">
    <name type="scientific">Martelella endophytica</name>
    <dbReference type="NCBI Taxonomy" id="1486262"/>
    <lineage>
        <taxon>Bacteria</taxon>
        <taxon>Pseudomonadati</taxon>
        <taxon>Pseudomonadota</taxon>
        <taxon>Alphaproteobacteria</taxon>
        <taxon>Hyphomicrobiales</taxon>
        <taxon>Aurantimonadaceae</taxon>
        <taxon>Martelella</taxon>
    </lineage>
</organism>
<dbReference type="EMBL" id="CP010803">
    <property type="protein sequence ID" value="AJY45794.1"/>
    <property type="molecule type" value="Genomic_DNA"/>
</dbReference>
<dbReference type="InterPro" id="IPR008629">
    <property type="entry name" value="GUN4-like"/>
</dbReference>
<gene>
    <name evidence="2" type="ORF">TM49_08980</name>
</gene>
<dbReference type="AlphaFoldDB" id="A0A0D5LNI1"/>
<evidence type="ECO:0000259" key="1">
    <source>
        <dbReference type="Pfam" id="PF05419"/>
    </source>
</evidence>
<dbReference type="HOGENOM" id="CLU_1319665_0_0_5"/>
<dbReference type="KEGG" id="mey:TM49_08980"/>
<protein>
    <recommendedName>
        <fullName evidence="1">GUN4-like domain-containing protein</fullName>
    </recommendedName>
</protein>
<reference evidence="2 3" key="1">
    <citation type="journal article" date="2015" name="Genome Announc.">
        <title>Complete genome sequence of Martelella endophytica YC6887, which has antifungal activity associated with a halophyte.</title>
        <authorList>
            <person name="Khan A."/>
            <person name="Khan H."/>
            <person name="Chung E.J."/>
            <person name="Hossain M.T."/>
            <person name="Chung Y.R."/>
        </authorList>
    </citation>
    <scope>NUCLEOTIDE SEQUENCE [LARGE SCALE GENOMIC DNA]</scope>
    <source>
        <strain evidence="2">YC6887</strain>
    </source>
</reference>
<dbReference type="InterPro" id="IPR037215">
    <property type="entry name" value="GUN4-like_sf"/>
</dbReference>
<dbReference type="RefSeq" id="WP_045680673.1">
    <property type="nucleotide sequence ID" value="NZ_CP010803.1"/>
</dbReference>
<feature type="domain" description="GUN4-like" evidence="1">
    <location>
        <begin position="38"/>
        <end position="168"/>
    </location>
</feature>
<dbReference type="PANTHER" id="PTHR34800:SF1">
    <property type="entry name" value="TETRAPYRROLE-BINDING PROTEIN, CHLOROPLASTIC"/>
    <property type="match status" value="1"/>
</dbReference>
<dbReference type="Pfam" id="PF05419">
    <property type="entry name" value="GUN4"/>
    <property type="match status" value="1"/>
</dbReference>
<dbReference type="Gene3D" id="1.25.40.620">
    <property type="match status" value="1"/>
</dbReference>
<dbReference type="Proteomes" id="UP000032611">
    <property type="component" value="Chromosome"/>
</dbReference>
<dbReference type="GO" id="GO:0046906">
    <property type="term" value="F:tetrapyrrole binding"/>
    <property type="evidence" value="ECO:0007669"/>
    <property type="project" value="TreeGrafter"/>
</dbReference>
<evidence type="ECO:0000313" key="2">
    <source>
        <dbReference type="EMBL" id="AJY45794.1"/>
    </source>
</evidence>
<dbReference type="OrthoDB" id="7915178at2"/>
<keyword evidence="3" id="KW-1185">Reference proteome</keyword>
<dbReference type="CDD" id="cd16383">
    <property type="entry name" value="GUN4"/>
    <property type="match status" value="1"/>
</dbReference>
<dbReference type="SUPFAM" id="SSF140869">
    <property type="entry name" value="GUN4-like"/>
    <property type="match status" value="1"/>
</dbReference>
<sequence>MKNLLKNKTFALAGGAFLIVVISALTFLDGRGAYNPATRYGRMRDELAAGDFKAANTEASEIVLQLANRTNEGWLGTDDVERLPCADLVYMDALFMNASGGRFGLSAQEKVLATLDEKGETTLSRTPDRLDAFGSAVGWRRDGRWLTYDEMSFAPADAPVGHLPVFKPEDGIRAPFKSRDGHPQTGGALFDLLEHRFTACRPEILAAN</sequence>
<dbReference type="STRING" id="1486262.TM49_08980"/>
<dbReference type="PATRIC" id="fig|1486262.3.peg.1860"/>
<accession>A0A0D5LNI1</accession>
<evidence type="ECO:0000313" key="3">
    <source>
        <dbReference type="Proteomes" id="UP000032611"/>
    </source>
</evidence>